<dbReference type="AlphaFoldDB" id="A0A382IZ99"/>
<protein>
    <submittedName>
        <fullName evidence="1">Uncharacterized protein</fullName>
    </submittedName>
</protein>
<dbReference type="EMBL" id="UINC01070717">
    <property type="protein sequence ID" value="SVC05080.1"/>
    <property type="molecule type" value="Genomic_DNA"/>
</dbReference>
<gene>
    <name evidence="1" type="ORF">METZ01_LOCUS257934</name>
</gene>
<accession>A0A382IZ99</accession>
<sequence length="34" mass="4231">WSIIFVNSATAKHYDLFSHIERKKFDIIRIDFYR</sequence>
<evidence type="ECO:0000313" key="1">
    <source>
        <dbReference type="EMBL" id="SVC05080.1"/>
    </source>
</evidence>
<feature type="non-terminal residue" evidence="1">
    <location>
        <position position="1"/>
    </location>
</feature>
<organism evidence="1">
    <name type="scientific">marine metagenome</name>
    <dbReference type="NCBI Taxonomy" id="408172"/>
    <lineage>
        <taxon>unclassified sequences</taxon>
        <taxon>metagenomes</taxon>
        <taxon>ecological metagenomes</taxon>
    </lineage>
</organism>
<reference evidence="1" key="1">
    <citation type="submission" date="2018-05" db="EMBL/GenBank/DDBJ databases">
        <authorList>
            <person name="Lanie J.A."/>
            <person name="Ng W.-L."/>
            <person name="Kazmierczak K.M."/>
            <person name="Andrzejewski T.M."/>
            <person name="Davidsen T.M."/>
            <person name="Wayne K.J."/>
            <person name="Tettelin H."/>
            <person name="Glass J.I."/>
            <person name="Rusch D."/>
            <person name="Podicherti R."/>
            <person name="Tsui H.-C.T."/>
            <person name="Winkler M.E."/>
        </authorList>
    </citation>
    <scope>NUCLEOTIDE SEQUENCE</scope>
</reference>
<name>A0A382IZ99_9ZZZZ</name>
<proteinExistence type="predicted"/>